<accession>A0A0E9P8D5</accession>
<reference evidence="2" key="1">
    <citation type="submission" date="2014-11" db="EMBL/GenBank/DDBJ databases">
        <authorList>
            <person name="Amaro Gonzalez C."/>
        </authorList>
    </citation>
    <scope>NUCLEOTIDE SEQUENCE</scope>
</reference>
<keyword evidence="1" id="KW-0812">Transmembrane</keyword>
<feature type="transmembrane region" description="Helical" evidence="1">
    <location>
        <begin position="15"/>
        <end position="34"/>
    </location>
</feature>
<keyword evidence="1" id="KW-0472">Membrane</keyword>
<evidence type="ECO:0000313" key="2">
    <source>
        <dbReference type="EMBL" id="JAH00896.1"/>
    </source>
</evidence>
<keyword evidence="1" id="KW-1133">Transmembrane helix</keyword>
<dbReference type="AlphaFoldDB" id="A0A0E9P8D5"/>
<organism evidence="2">
    <name type="scientific">Anguilla anguilla</name>
    <name type="common">European freshwater eel</name>
    <name type="synonym">Muraena anguilla</name>
    <dbReference type="NCBI Taxonomy" id="7936"/>
    <lineage>
        <taxon>Eukaryota</taxon>
        <taxon>Metazoa</taxon>
        <taxon>Chordata</taxon>
        <taxon>Craniata</taxon>
        <taxon>Vertebrata</taxon>
        <taxon>Euteleostomi</taxon>
        <taxon>Actinopterygii</taxon>
        <taxon>Neopterygii</taxon>
        <taxon>Teleostei</taxon>
        <taxon>Anguilliformes</taxon>
        <taxon>Anguillidae</taxon>
        <taxon>Anguilla</taxon>
    </lineage>
</organism>
<dbReference type="EMBL" id="GBXM01107681">
    <property type="protein sequence ID" value="JAH00896.1"/>
    <property type="molecule type" value="Transcribed_RNA"/>
</dbReference>
<protein>
    <submittedName>
        <fullName evidence="2">Uncharacterized protein</fullName>
    </submittedName>
</protein>
<sequence length="40" mass="4756">MVEDTEKVIPSVYPRPYFCFPSTAAYIFMYLILLQHRSLD</sequence>
<name>A0A0E9P8D5_ANGAN</name>
<proteinExistence type="predicted"/>
<reference evidence="2" key="2">
    <citation type="journal article" date="2015" name="Fish Shellfish Immunol.">
        <title>Early steps in the European eel (Anguilla anguilla)-Vibrio vulnificus interaction in the gills: Role of the RtxA13 toxin.</title>
        <authorList>
            <person name="Callol A."/>
            <person name="Pajuelo D."/>
            <person name="Ebbesson L."/>
            <person name="Teles M."/>
            <person name="MacKenzie S."/>
            <person name="Amaro C."/>
        </authorList>
    </citation>
    <scope>NUCLEOTIDE SEQUENCE</scope>
</reference>
<evidence type="ECO:0000256" key="1">
    <source>
        <dbReference type="SAM" id="Phobius"/>
    </source>
</evidence>